<proteinExistence type="predicted"/>
<protein>
    <submittedName>
        <fullName evidence="1">Uncharacterized protein</fullName>
    </submittedName>
</protein>
<evidence type="ECO:0000313" key="2">
    <source>
        <dbReference type="Proteomes" id="UP000830671"/>
    </source>
</evidence>
<reference evidence="1" key="1">
    <citation type="journal article" date="2021" name="Mol. Plant Microbe Interact.">
        <title>Complete Genome Sequence of the Plant-Pathogenic Fungus Colletotrichum lupini.</title>
        <authorList>
            <person name="Baroncelli R."/>
            <person name="Pensec F."/>
            <person name="Da Lio D."/>
            <person name="Boufleur T."/>
            <person name="Vicente I."/>
            <person name="Sarrocco S."/>
            <person name="Picot A."/>
            <person name="Baraldi E."/>
            <person name="Sukno S."/>
            <person name="Thon M."/>
            <person name="Le Floch G."/>
        </authorList>
    </citation>
    <scope>NUCLEOTIDE SEQUENCE</scope>
    <source>
        <strain evidence="1">IMI 504893</strain>
    </source>
</reference>
<name>A0A9Q8WM11_9PEZI</name>
<dbReference type="AlphaFoldDB" id="A0A9Q8WM11"/>
<organism evidence="1 2">
    <name type="scientific">Colletotrichum lupini</name>
    <dbReference type="NCBI Taxonomy" id="145971"/>
    <lineage>
        <taxon>Eukaryota</taxon>
        <taxon>Fungi</taxon>
        <taxon>Dikarya</taxon>
        <taxon>Ascomycota</taxon>
        <taxon>Pezizomycotina</taxon>
        <taxon>Sordariomycetes</taxon>
        <taxon>Hypocreomycetidae</taxon>
        <taxon>Glomerellales</taxon>
        <taxon>Glomerellaceae</taxon>
        <taxon>Colletotrichum</taxon>
        <taxon>Colletotrichum acutatum species complex</taxon>
    </lineage>
</organism>
<evidence type="ECO:0000313" key="1">
    <source>
        <dbReference type="EMBL" id="UQC87605.1"/>
    </source>
</evidence>
<dbReference type="Proteomes" id="UP000830671">
    <property type="component" value="Chromosome 7"/>
</dbReference>
<dbReference type="GeneID" id="73347077"/>
<dbReference type="EMBL" id="CP019479">
    <property type="protein sequence ID" value="UQC87605.1"/>
    <property type="molecule type" value="Genomic_DNA"/>
</dbReference>
<dbReference type="RefSeq" id="XP_049149213.1">
    <property type="nucleotide sequence ID" value="XM_049292067.1"/>
</dbReference>
<dbReference type="PROSITE" id="PS51257">
    <property type="entry name" value="PROKAR_LIPOPROTEIN"/>
    <property type="match status" value="1"/>
</dbReference>
<keyword evidence="2" id="KW-1185">Reference proteome</keyword>
<dbReference type="KEGG" id="clup:CLUP02_13123"/>
<gene>
    <name evidence="1" type="ORF">CLUP02_13123</name>
</gene>
<accession>A0A9Q8WM11</accession>
<sequence length="145" mass="16283">MRIGQAVSCLGMSAFAVSCLRVRVRVQVRVRVSLRLPRSTFCLYGSRVSTLIQNFFGIQHLCQRCVLNCRMELDHISEGGKANQVTQCVAACGKPIWRAFCSLAQHGVPDIIFQTTREVYRQYGNSCGLMLNRVLAEVLISDRTK</sequence>